<sequence length="107" mass="12639">MNGCFVELAIDIVGGKWKGIILYHLLDGPKRFNQLRRLIPTVTQRMLTLQLRELEEDGVISRIQYPEIPPHVEYQYTEFGKTLQPIIQHMQEWGKLYTEEYFADNQS</sequence>
<accession>A0A3S0GD70</accession>
<protein>
    <submittedName>
        <fullName evidence="5">ArsR family transcriptional regulator</fullName>
    </submittedName>
</protein>
<comment type="caution">
    <text evidence="5">The sequence shown here is derived from an EMBL/GenBank/DDBJ whole genome shotgun (WGS) entry which is preliminary data.</text>
</comment>
<dbReference type="InterPro" id="IPR036388">
    <property type="entry name" value="WH-like_DNA-bd_sf"/>
</dbReference>
<keyword evidence="1" id="KW-0805">Transcription regulation</keyword>
<keyword evidence="3" id="KW-0804">Transcription</keyword>
<gene>
    <name evidence="5" type="ORF">C7P63_06975</name>
</gene>
<evidence type="ECO:0000256" key="2">
    <source>
        <dbReference type="ARBA" id="ARBA00023125"/>
    </source>
</evidence>
<keyword evidence="6" id="KW-1185">Reference proteome</keyword>
<evidence type="ECO:0000259" key="4">
    <source>
        <dbReference type="PROSITE" id="PS51118"/>
    </source>
</evidence>
<dbReference type="PROSITE" id="PS51118">
    <property type="entry name" value="HTH_HXLR"/>
    <property type="match status" value="1"/>
</dbReference>
<dbReference type="InterPro" id="IPR002577">
    <property type="entry name" value="HTH_HxlR"/>
</dbReference>
<dbReference type="SUPFAM" id="SSF46785">
    <property type="entry name" value="Winged helix' DNA-binding domain"/>
    <property type="match status" value="1"/>
</dbReference>
<evidence type="ECO:0000256" key="3">
    <source>
        <dbReference type="ARBA" id="ARBA00023163"/>
    </source>
</evidence>
<proteinExistence type="predicted"/>
<dbReference type="Proteomes" id="UP000277864">
    <property type="component" value="Unassembled WGS sequence"/>
</dbReference>
<dbReference type="InterPro" id="IPR036390">
    <property type="entry name" value="WH_DNA-bd_sf"/>
</dbReference>
<feature type="domain" description="HTH hxlR-type" evidence="4">
    <location>
        <begin position="4"/>
        <end position="102"/>
    </location>
</feature>
<keyword evidence="2" id="KW-0238">DNA-binding</keyword>
<evidence type="ECO:0000256" key="1">
    <source>
        <dbReference type="ARBA" id="ARBA00023015"/>
    </source>
</evidence>
<organism evidence="5 6">
    <name type="scientific">Vagococcus humatus</name>
    <dbReference type="NCBI Taxonomy" id="1889241"/>
    <lineage>
        <taxon>Bacteria</taxon>
        <taxon>Bacillati</taxon>
        <taxon>Bacillota</taxon>
        <taxon>Bacilli</taxon>
        <taxon>Lactobacillales</taxon>
        <taxon>Enterococcaceae</taxon>
        <taxon>Vagococcus</taxon>
    </lineage>
</organism>
<dbReference type="EMBL" id="PXZH01000003">
    <property type="protein sequence ID" value="RST89142.1"/>
    <property type="molecule type" value="Genomic_DNA"/>
</dbReference>
<dbReference type="PANTHER" id="PTHR33204">
    <property type="entry name" value="TRANSCRIPTIONAL REGULATOR, MARR FAMILY"/>
    <property type="match status" value="1"/>
</dbReference>
<dbReference type="Pfam" id="PF01638">
    <property type="entry name" value="HxlR"/>
    <property type="match status" value="1"/>
</dbReference>
<dbReference type="GO" id="GO:0003677">
    <property type="term" value="F:DNA binding"/>
    <property type="evidence" value="ECO:0007669"/>
    <property type="project" value="UniProtKB-KW"/>
</dbReference>
<reference evidence="5 6" key="1">
    <citation type="submission" date="2018-03" db="EMBL/GenBank/DDBJ databases">
        <authorList>
            <person name="Gulvik C.A."/>
        </authorList>
    </citation>
    <scope>NUCLEOTIDE SEQUENCE [LARGE SCALE GENOMIC DNA]</scope>
    <source>
        <strain evidence="5 6">JCM 31581</strain>
    </source>
</reference>
<dbReference type="OrthoDB" id="9791143at2"/>
<name>A0A3S0GD70_9ENTE</name>
<evidence type="ECO:0000313" key="6">
    <source>
        <dbReference type="Proteomes" id="UP000277864"/>
    </source>
</evidence>
<dbReference type="Gene3D" id="1.10.10.10">
    <property type="entry name" value="Winged helix-like DNA-binding domain superfamily/Winged helix DNA-binding domain"/>
    <property type="match status" value="1"/>
</dbReference>
<evidence type="ECO:0000313" key="5">
    <source>
        <dbReference type="EMBL" id="RST89142.1"/>
    </source>
</evidence>
<dbReference type="AlphaFoldDB" id="A0A3S0GD70"/>
<dbReference type="PANTHER" id="PTHR33204:SF33">
    <property type="entry name" value="TRANSCRIPTIONAL REGULATOR, MARR FAMILY"/>
    <property type="match status" value="1"/>
</dbReference>